<dbReference type="STRING" id="660025.F9GB34"/>
<protein>
    <submittedName>
        <fullName evidence="1">Uncharacterized protein</fullName>
    </submittedName>
</protein>
<organism evidence="1">
    <name type="scientific">Fusarium oxysporum (strain Fo5176)</name>
    <name type="common">Fusarium vascular wilt</name>
    <dbReference type="NCBI Taxonomy" id="660025"/>
    <lineage>
        <taxon>Eukaryota</taxon>
        <taxon>Fungi</taxon>
        <taxon>Dikarya</taxon>
        <taxon>Ascomycota</taxon>
        <taxon>Pezizomycotina</taxon>
        <taxon>Sordariomycetes</taxon>
        <taxon>Hypocreomycetidae</taxon>
        <taxon>Hypocreales</taxon>
        <taxon>Nectriaceae</taxon>
        <taxon>Fusarium</taxon>
        <taxon>Fusarium oxysporum species complex</taxon>
    </lineage>
</organism>
<comment type="caution">
    <text evidence="1">The sequence shown here is derived from an EMBL/GenBank/DDBJ whole genome shotgun (WGS) entry which is preliminary data.</text>
</comment>
<sequence>MVYLRCAFFGARNPFASRERLIRGAFEAASQAIGARVGSGGDMNLIDPSTVNKLPLPWRDKRAPYTVQSGEGETYEHENGNVTREIDHLEVFVNGKNQGIDFDVIPVHEFDLVLGVPMVKTLQP</sequence>
<reference evidence="1" key="1">
    <citation type="journal article" date="2012" name="Mol. Plant Microbe Interact.">
        <title>A highly conserved effector in Fusarium oxysporum is required for full virulence on Arabidopsis.</title>
        <authorList>
            <person name="Thatcher L.F."/>
            <person name="Gardiner D.M."/>
            <person name="Kazan K."/>
            <person name="Manners J."/>
        </authorList>
    </citation>
    <scope>NUCLEOTIDE SEQUENCE [LARGE SCALE GENOMIC DNA]</scope>
    <source>
        <strain evidence="1">Fo5176</strain>
    </source>
</reference>
<gene>
    <name evidence="1" type="ORF">FOXB_15867</name>
</gene>
<dbReference type="InterPro" id="IPR021109">
    <property type="entry name" value="Peptidase_aspartic_dom_sf"/>
</dbReference>
<proteinExistence type="predicted"/>
<dbReference type="OrthoDB" id="4899847at2759"/>
<dbReference type="Gene3D" id="2.40.70.10">
    <property type="entry name" value="Acid Proteases"/>
    <property type="match status" value="1"/>
</dbReference>
<evidence type="ECO:0000313" key="1">
    <source>
        <dbReference type="EMBL" id="EGU73623.1"/>
    </source>
</evidence>
<accession>F9GB34</accession>
<name>F9GB34_FUSOF</name>
<dbReference type="CDD" id="cd00303">
    <property type="entry name" value="retropepsin_like"/>
    <property type="match status" value="1"/>
</dbReference>
<dbReference type="AlphaFoldDB" id="F9GB34"/>
<dbReference type="EMBL" id="AFQF01004410">
    <property type="protein sequence ID" value="EGU73623.1"/>
    <property type="molecule type" value="Genomic_DNA"/>
</dbReference>